<dbReference type="EMBL" id="JBBPBN010000015">
    <property type="protein sequence ID" value="KAK9022388.1"/>
    <property type="molecule type" value="Genomic_DNA"/>
</dbReference>
<organism evidence="2 3">
    <name type="scientific">Hibiscus sabdariffa</name>
    <name type="common">roselle</name>
    <dbReference type="NCBI Taxonomy" id="183260"/>
    <lineage>
        <taxon>Eukaryota</taxon>
        <taxon>Viridiplantae</taxon>
        <taxon>Streptophyta</taxon>
        <taxon>Embryophyta</taxon>
        <taxon>Tracheophyta</taxon>
        <taxon>Spermatophyta</taxon>
        <taxon>Magnoliopsida</taxon>
        <taxon>eudicotyledons</taxon>
        <taxon>Gunneridae</taxon>
        <taxon>Pentapetalae</taxon>
        <taxon>rosids</taxon>
        <taxon>malvids</taxon>
        <taxon>Malvales</taxon>
        <taxon>Malvaceae</taxon>
        <taxon>Malvoideae</taxon>
        <taxon>Hibiscus</taxon>
    </lineage>
</organism>
<protein>
    <submittedName>
        <fullName evidence="2">Uncharacterized protein</fullName>
    </submittedName>
</protein>
<evidence type="ECO:0000256" key="1">
    <source>
        <dbReference type="SAM" id="MobiDB-lite"/>
    </source>
</evidence>
<evidence type="ECO:0000313" key="2">
    <source>
        <dbReference type="EMBL" id="KAK9022388.1"/>
    </source>
</evidence>
<dbReference type="Proteomes" id="UP001396334">
    <property type="component" value="Unassembled WGS sequence"/>
</dbReference>
<evidence type="ECO:0000313" key="3">
    <source>
        <dbReference type="Proteomes" id="UP001396334"/>
    </source>
</evidence>
<name>A0ABR2SBI4_9ROSI</name>
<proteinExistence type="predicted"/>
<gene>
    <name evidence="2" type="ORF">V6N11_002660</name>
</gene>
<feature type="compositionally biased region" description="Basic residues" evidence="1">
    <location>
        <begin position="10"/>
        <end position="22"/>
    </location>
</feature>
<feature type="region of interest" description="Disordered" evidence="1">
    <location>
        <begin position="1"/>
        <end position="29"/>
    </location>
</feature>
<keyword evidence="3" id="KW-1185">Reference proteome</keyword>
<accession>A0ABR2SBI4</accession>
<comment type="caution">
    <text evidence="2">The sequence shown here is derived from an EMBL/GenBank/DDBJ whole genome shotgun (WGS) entry which is preliminary data.</text>
</comment>
<reference evidence="2 3" key="1">
    <citation type="journal article" date="2024" name="G3 (Bethesda)">
        <title>Genome assembly of Hibiscus sabdariffa L. provides insights into metabolisms of medicinal natural products.</title>
        <authorList>
            <person name="Kim T."/>
        </authorList>
    </citation>
    <scope>NUCLEOTIDE SEQUENCE [LARGE SCALE GENOMIC DNA]</scope>
    <source>
        <strain evidence="2">TK-2024</strain>
        <tissue evidence="2">Old leaves</tissue>
    </source>
</reference>
<sequence length="71" mass="8602">MQDPAPNKEKNRKWKMRGRRPKPRVESRVRRTCRRHCRWQCASSSSSRRRVGLRAKLWKETARGRHMETGE</sequence>